<accession>X1N1B1</accession>
<feature type="region of interest" description="Disordered" evidence="1">
    <location>
        <begin position="143"/>
        <end position="172"/>
    </location>
</feature>
<dbReference type="Pfam" id="PF12728">
    <property type="entry name" value="HTH_17"/>
    <property type="match status" value="1"/>
</dbReference>
<dbReference type="InterPro" id="IPR041657">
    <property type="entry name" value="HTH_17"/>
</dbReference>
<sequence length="184" mass="21599">MKNKEVIKSDITFIEVCQVLKKSRKTISRYIKKGLLKPERIKSKRGTLEYRFNQVDLESLKIPGTDKIRQDIRGDTRQAIRQDSEVVTLLKETTQVLRDQLTIKDKQIKSLSGKIDQLIERSRETNVLLKGLTNKVLMLEGKTEKAETVNEAENKDKDREDRQDKKRQDRGQKIKDFIRKLFKN</sequence>
<evidence type="ECO:0000256" key="1">
    <source>
        <dbReference type="SAM" id="MobiDB-lite"/>
    </source>
</evidence>
<reference evidence="3" key="1">
    <citation type="journal article" date="2014" name="Front. Microbiol.">
        <title>High frequency of phylogenetically diverse reductive dehalogenase-homologous genes in deep subseafloor sedimentary metagenomes.</title>
        <authorList>
            <person name="Kawai M."/>
            <person name="Futagami T."/>
            <person name="Toyoda A."/>
            <person name="Takaki Y."/>
            <person name="Nishi S."/>
            <person name="Hori S."/>
            <person name="Arai W."/>
            <person name="Tsubouchi T."/>
            <person name="Morono Y."/>
            <person name="Uchiyama I."/>
            <person name="Ito T."/>
            <person name="Fujiyama A."/>
            <person name="Inagaki F."/>
            <person name="Takami H."/>
        </authorList>
    </citation>
    <scope>NUCLEOTIDE SEQUENCE</scope>
    <source>
        <strain evidence="3">Expedition CK06-06</strain>
    </source>
</reference>
<evidence type="ECO:0000259" key="2">
    <source>
        <dbReference type="Pfam" id="PF12728"/>
    </source>
</evidence>
<comment type="caution">
    <text evidence="3">The sequence shown here is derived from an EMBL/GenBank/DDBJ whole genome shotgun (WGS) entry which is preliminary data.</text>
</comment>
<gene>
    <name evidence="3" type="ORF">S06H3_47848</name>
</gene>
<dbReference type="EMBL" id="BARV01030088">
    <property type="protein sequence ID" value="GAI37358.1"/>
    <property type="molecule type" value="Genomic_DNA"/>
</dbReference>
<protein>
    <recommendedName>
        <fullName evidence="2">Helix-turn-helix domain-containing protein</fullName>
    </recommendedName>
</protein>
<organism evidence="3">
    <name type="scientific">marine sediment metagenome</name>
    <dbReference type="NCBI Taxonomy" id="412755"/>
    <lineage>
        <taxon>unclassified sequences</taxon>
        <taxon>metagenomes</taxon>
        <taxon>ecological metagenomes</taxon>
    </lineage>
</organism>
<feature type="domain" description="Helix-turn-helix" evidence="2">
    <location>
        <begin position="14"/>
        <end position="59"/>
    </location>
</feature>
<name>X1N1B1_9ZZZZ</name>
<evidence type="ECO:0000313" key="3">
    <source>
        <dbReference type="EMBL" id="GAI37358.1"/>
    </source>
</evidence>
<dbReference type="AlphaFoldDB" id="X1N1B1"/>
<proteinExistence type="predicted"/>